<comment type="caution">
    <text evidence="1">The sequence shown here is derived from an EMBL/GenBank/DDBJ whole genome shotgun (WGS) entry which is preliminary data.</text>
</comment>
<dbReference type="Proteomes" id="UP000061665">
    <property type="component" value="Unassembled WGS sequence"/>
</dbReference>
<dbReference type="EMBL" id="LOZE01000136">
    <property type="protein sequence ID" value="KVM20397.1"/>
    <property type="molecule type" value="Genomic_DNA"/>
</dbReference>
<organism evidence="1 2">
    <name type="scientific">Burkholderia ubonensis</name>
    <dbReference type="NCBI Taxonomy" id="101571"/>
    <lineage>
        <taxon>Bacteria</taxon>
        <taxon>Pseudomonadati</taxon>
        <taxon>Pseudomonadota</taxon>
        <taxon>Betaproteobacteria</taxon>
        <taxon>Burkholderiales</taxon>
        <taxon>Burkholderiaceae</taxon>
        <taxon>Burkholderia</taxon>
        <taxon>Burkholderia cepacia complex</taxon>
    </lineage>
</organism>
<name>A0AB73FT21_9BURK</name>
<gene>
    <name evidence="1" type="ORF">WJ53_21885</name>
</gene>
<evidence type="ECO:0000313" key="1">
    <source>
        <dbReference type="EMBL" id="KVM20397.1"/>
    </source>
</evidence>
<protein>
    <submittedName>
        <fullName evidence="1">Uncharacterized protein</fullName>
    </submittedName>
</protein>
<proteinExistence type="predicted"/>
<sequence>MSTISFHVSQKSRVDGARIRWQRSLPKEPRQISLAAVVWIEHSPIGDAPIVEVNEGFVDFLHQENIPFDIR</sequence>
<reference evidence="1 2" key="1">
    <citation type="submission" date="2015-11" db="EMBL/GenBank/DDBJ databases">
        <title>Expanding the genomic diversity of Burkholderia species for the development of highly accurate diagnostics.</title>
        <authorList>
            <person name="Sahl J."/>
            <person name="Keim P."/>
            <person name="Wagner D."/>
        </authorList>
    </citation>
    <scope>NUCLEOTIDE SEQUENCE [LARGE SCALE GENOMIC DNA]</scope>
    <source>
        <strain evidence="1 2">MSMB2058</strain>
    </source>
</reference>
<accession>A0AB73FT21</accession>
<dbReference type="AlphaFoldDB" id="A0AB73FT21"/>
<evidence type="ECO:0000313" key="2">
    <source>
        <dbReference type="Proteomes" id="UP000061665"/>
    </source>
</evidence>